<evidence type="ECO:0000313" key="1">
    <source>
        <dbReference type="EMBL" id="EGK73347.1"/>
    </source>
</evidence>
<organism evidence="1 2">
    <name type="scientific">Methyloversatilis universalis (strain ATCC BAA-1314 / DSM 25237 / JCM 13912 / CCUG 52030 / FAM5)</name>
    <dbReference type="NCBI Taxonomy" id="1000565"/>
    <lineage>
        <taxon>Bacteria</taxon>
        <taxon>Pseudomonadati</taxon>
        <taxon>Pseudomonadota</taxon>
        <taxon>Betaproteobacteria</taxon>
        <taxon>Nitrosomonadales</taxon>
        <taxon>Sterolibacteriaceae</taxon>
        <taxon>Methyloversatilis</taxon>
    </lineage>
</organism>
<accession>F5R889</accession>
<reference evidence="1 2" key="1">
    <citation type="journal article" date="2011" name="J. Bacteriol.">
        <title>Genome sequence of Methyloversatilis universalis FAM5T, a methylotrophic representative of the order Rhodocyclales.</title>
        <authorList>
            <person name="Kittichotirat W."/>
            <person name="Good N.M."/>
            <person name="Hall R."/>
            <person name="Bringel F."/>
            <person name="Lajus A."/>
            <person name="Medigue C."/>
            <person name="Smalley N.E."/>
            <person name="Beck D."/>
            <person name="Bumgarner R."/>
            <person name="Vuilleumier S."/>
            <person name="Kalyuzhnaya M.G."/>
        </authorList>
    </citation>
    <scope>NUCLEOTIDE SEQUENCE [LARGE SCALE GENOMIC DNA]</scope>
    <source>
        <strain evidence="2">ATCC BAA-1314 / JCM 13912 / FAM5</strain>
    </source>
</reference>
<protein>
    <submittedName>
        <fullName evidence="1">Uncharacterized protein</fullName>
    </submittedName>
</protein>
<proteinExistence type="predicted"/>
<dbReference type="EMBL" id="AFHG01000029">
    <property type="protein sequence ID" value="EGK73347.1"/>
    <property type="molecule type" value="Genomic_DNA"/>
</dbReference>
<evidence type="ECO:0000313" key="2">
    <source>
        <dbReference type="Proteomes" id="UP000005019"/>
    </source>
</evidence>
<comment type="caution">
    <text evidence="1">The sequence shown here is derived from an EMBL/GenBank/DDBJ whole genome shotgun (WGS) entry which is preliminary data.</text>
</comment>
<name>F5R889_METUF</name>
<sequence length="67" mass="7249">MKWILILGIPWGSALSVDGVSLTTATFDDQRACEAALDKAKAVRRWKDRATPDGLCVPSASEEKKSS</sequence>
<gene>
    <name evidence="1" type="ORF">METUNv1_00525</name>
</gene>
<keyword evidence="2" id="KW-1185">Reference proteome</keyword>
<dbReference type="Proteomes" id="UP000005019">
    <property type="component" value="Unassembled WGS sequence"/>
</dbReference>
<dbReference type="AlphaFoldDB" id="F5R889"/>